<dbReference type="InterPro" id="IPR013216">
    <property type="entry name" value="Methyltransf_11"/>
</dbReference>
<dbReference type="RefSeq" id="WP_008768028.1">
    <property type="nucleotide sequence ID" value="NZ_JGCY01000244.1"/>
</dbReference>
<evidence type="ECO:0000313" key="4">
    <source>
        <dbReference type="Proteomes" id="UP000020529"/>
    </source>
</evidence>
<organism evidence="3 4">
    <name type="scientific">Bacteroides fragilis str. 3988T(B)14</name>
    <dbReference type="NCBI Taxonomy" id="1339315"/>
    <lineage>
        <taxon>Bacteria</taxon>
        <taxon>Pseudomonadati</taxon>
        <taxon>Bacteroidota</taxon>
        <taxon>Bacteroidia</taxon>
        <taxon>Bacteroidales</taxon>
        <taxon>Bacteroidaceae</taxon>
        <taxon>Bacteroides</taxon>
    </lineage>
</organism>
<reference evidence="3 4" key="1">
    <citation type="submission" date="2014-02" db="EMBL/GenBank/DDBJ databases">
        <authorList>
            <person name="Sears C."/>
            <person name="Carroll K."/>
            <person name="Sack B.R."/>
            <person name="Qadri F."/>
            <person name="Myers L.L."/>
            <person name="Chung G.-T."/>
            <person name="Escheverria P."/>
            <person name="Fraser C.M."/>
            <person name="Sadzewicz L."/>
            <person name="Shefchek K.A."/>
            <person name="Tallon L."/>
            <person name="Das S.P."/>
            <person name="Daugherty S."/>
            <person name="Mongodin E.F."/>
        </authorList>
    </citation>
    <scope>NUCLEOTIDE SEQUENCE [LARGE SCALE GENOMIC DNA]</scope>
    <source>
        <strain evidence="4">3988T(B)14</strain>
    </source>
</reference>
<evidence type="ECO:0000256" key="1">
    <source>
        <dbReference type="ARBA" id="ARBA00022679"/>
    </source>
</evidence>
<dbReference type="Proteomes" id="UP000020529">
    <property type="component" value="Unassembled WGS sequence"/>
</dbReference>
<evidence type="ECO:0000313" key="3">
    <source>
        <dbReference type="EMBL" id="EXY75361.1"/>
    </source>
</evidence>
<dbReference type="InterPro" id="IPR050447">
    <property type="entry name" value="Erg6_SMT_methyltransf"/>
</dbReference>
<sequence length="211" mass="23704">MNKRGFVSKILQNFRKPEGFFGRMILWGMNTGHASLAQWGMSCLQWQPEWSVLDIGCGGGANLLQILQRCPQGKAYGIDISPESVTFARKKNKKYLGTRCFIEQGGVHRLPYPDYAFDAVTAFETVYFWGNLQHAFTEVARVLKPGGSFLICCEISDPANKAWTGLVEGMEIHSCDELKAILSKSGFTDTAIFRTKKEELCLVSHRQTVRL</sequence>
<dbReference type="InterPro" id="IPR029063">
    <property type="entry name" value="SAM-dependent_MTases_sf"/>
</dbReference>
<proteinExistence type="predicted"/>
<dbReference type="SUPFAM" id="SSF53335">
    <property type="entry name" value="S-adenosyl-L-methionine-dependent methyltransferases"/>
    <property type="match status" value="1"/>
</dbReference>
<dbReference type="GO" id="GO:0008757">
    <property type="term" value="F:S-adenosylmethionine-dependent methyltransferase activity"/>
    <property type="evidence" value="ECO:0007669"/>
    <property type="project" value="InterPro"/>
</dbReference>
<dbReference type="AlphaFoldDB" id="A0A015TX12"/>
<dbReference type="PATRIC" id="fig|1339315.3.peg.1727"/>
<dbReference type="PANTHER" id="PTHR44068:SF11">
    <property type="entry name" value="GERANYL DIPHOSPHATE 2-C-METHYLTRANSFERASE"/>
    <property type="match status" value="1"/>
</dbReference>
<keyword evidence="3" id="KW-0489">Methyltransferase</keyword>
<dbReference type="PANTHER" id="PTHR44068">
    <property type="entry name" value="ZGC:194242"/>
    <property type="match status" value="1"/>
</dbReference>
<dbReference type="Gene3D" id="3.40.50.150">
    <property type="entry name" value="Vaccinia Virus protein VP39"/>
    <property type="match status" value="1"/>
</dbReference>
<comment type="caution">
    <text evidence="3">The sequence shown here is derived from an EMBL/GenBank/DDBJ whole genome shotgun (WGS) entry which is preliminary data.</text>
</comment>
<dbReference type="GO" id="GO:0032259">
    <property type="term" value="P:methylation"/>
    <property type="evidence" value="ECO:0007669"/>
    <property type="project" value="UniProtKB-KW"/>
</dbReference>
<name>A0A015TX12_BACFG</name>
<gene>
    <name evidence="3" type="ORF">M124_0933</name>
</gene>
<dbReference type="Pfam" id="PF08241">
    <property type="entry name" value="Methyltransf_11"/>
    <property type="match status" value="1"/>
</dbReference>
<evidence type="ECO:0000259" key="2">
    <source>
        <dbReference type="Pfam" id="PF08241"/>
    </source>
</evidence>
<feature type="domain" description="Methyltransferase type 11" evidence="2">
    <location>
        <begin position="53"/>
        <end position="151"/>
    </location>
</feature>
<accession>A0A015TX12</accession>
<protein>
    <submittedName>
        <fullName evidence="3">Methyltransferase domain protein</fullName>
    </submittedName>
</protein>
<keyword evidence="1 3" id="KW-0808">Transferase</keyword>
<dbReference type="EMBL" id="JGCY01000244">
    <property type="protein sequence ID" value="EXY75361.1"/>
    <property type="molecule type" value="Genomic_DNA"/>
</dbReference>
<dbReference type="CDD" id="cd02440">
    <property type="entry name" value="AdoMet_MTases"/>
    <property type="match status" value="1"/>
</dbReference>